<dbReference type="InterPro" id="IPR036188">
    <property type="entry name" value="FAD/NAD-bd_sf"/>
</dbReference>
<dbReference type="PRINTS" id="PR00411">
    <property type="entry name" value="PNDRDTASEI"/>
</dbReference>
<feature type="domain" description="BFD-like [2Fe-2S]-binding" evidence="20">
    <location>
        <begin position="433"/>
        <end position="480"/>
    </location>
</feature>
<keyword evidence="7" id="KW-0349">Heme</keyword>
<evidence type="ECO:0000256" key="8">
    <source>
        <dbReference type="ARBA" id="ARBA00022630"/>
    </source>
</evidence>
<feature type="domain" description="Nitrite/Sulfite reductase ferredoxin-like" evidence="19">
    <location>
        <begin position="569"/>
        <end position="630"/>
    </location>
</feature>
<keyword evidence="14" id="KW-0411">Iron-sulfur</keyword>
<evidence type="ECO:0000256" key="11">
    <source>
        <dbReference type="ARBA" id="ARBA00022827"/>
    </source>
</evidence>
<dbReference type="InterPro" id="IPR005117">
    <property type="entry name" value="NiRdtase/SiRdtase_haem-b_fer"/>
</dbReference>
<dbReference type="InterPro" id="IPR023753">
    <property type="entry name" value="FAD/NAD-binding_dom"/>
</dbReference>
<evidence type="ECO:0000313" key="23">
    <source>
        <dbReference type="EMBL" id="MFL9925022.1"/>
    </source>
</evidence>
<comment type="cofactor">
    <cofactor evidence="16">
        <name>[2Fe-2S] cluster</name>
        <dbReference type="ChEBI" id="CHEBI:190135"/>
    </cofactor>
</comment>
<evidence type="ECO:0000256" key="15">
    <source>
        <dbReference type="ARBA" id="ARBA00023063"/>
    </source>
</evidence>
<dbReference type="InterPro" id="IPR006067">
    <property type="entry name" value="NO2/SO3_Rdtase_4Fe4S_dom"/>
</dbReference>
<comment type="similarity">
    <text evidence="5">Belongs to the nitrite and sulfite reductase 4Fe-4S domain family.</text>
</comment>
<keyword evidence="13" id="KW-0408">Iron</keyword>
<evidence type="ECO:0000256" key="3">
    <source>
        <dbReference type="ARBA" id="ARBA00001974"/>
    </source>
</evidence>
<evidence type="ECO:0000256" key="7">
    <source>
        <dbReference type="ARBA" id="ARBA00022617"/>
    </source>
</evidence>
<keyword evidence="9" id="KW-0001">2Fe-2S</keyword>
<dbReference type="Proteomes" id="UP001629246">
    <property type="component" value="Unassembled WGS sequence"/>
</dbReference>
<evidence type="ECO:0000256" key="12">
    <source>
        <dbReference type="ARBA" id="ARBA00023002"/>
    </source>
</evidence>
<dbReference type="Pfam" id="PF03460">
    <property type="entry name" value="NIR_SIR_ferr"/>
    <property type="match status" value="1"/>
</dbReference>
<name>A0ABW9AC94_9BURK</name>
<dbReference type="NCBIfam" id="NF011565">
    <property type="entry name" value="PRK14989.1"/>
    <property type="match status" value="1"/>
</dbReference>
<gene>
    <name evidence="23" type="primary">nirB</name>
    <name evidence="23" type="ORF">PQR62_12160</name>
</gene>
<dbReference type="InterPro" id="IPR036136">
    <property type="entry name" value="Nit/Sulf_reduc_fer-like_dom_sf"/>
</dbReference>
<dbReference type="Pfam" id="PF07992">
    <property type="entry name" value="Pyr_redox_2"/>
    <property type="match status" value="1"/>
</dbReference>
<dbReference type="CDD" id="cd19944">
    <property type="entry name" value="NirB_Fer2_BFD-like_2"/>
    <property type="match status" value="1"/>
</dbReference>
<evidence type="ECO:0000256" key="17">
    <source>
        <dbReference type="PIRNR" id="PIRNR037149"/>
    </source>
</evidence>
<dbReference type="SUPFAM" id="SSF51905">
    <property type="entry name" value="FAD/NAD(P)-binding domain"/>
    <property type="match status" value="2"/>
</dbReference>
<dbReference type="EMBL" id="JAQQFM010000005">
    <property type="protein sequence ID" value="MFL9925022.1"/>
    <property type="molecule type" value="Genomic_DNA"/>
</dbReference>
<keyword evidence="11 17" id="KW-0274">FAD</keyword>
<keyword evidence="8 17" id="KW-0285">Flavoprotein</keyword>
<dbReference type="Pfam" id="PF18267">
    <property type="entry name" value="Rubredoxin_C"/>
    <property type="match status" value="1"/>
</dbReference>
<dbReference type="Gene3D" id="1.10.10.1100">
    <property type="entry name" value="BFD-like [2Fe-2S]-binding domain"/>
    <property type="match status" value="1"/>
</dbReference>
<evidence type="ECO:0000256" key="13">
    <source>
        <dbReference type="ARBA" id="ARBA00023004"/>
    </source>
</evidence>
<organism evidence="23 24">
    <name type="scientific">Herbaspirillum lusitanum</name>
    <dbReference type="NCBI Taxonomy" id="213312"/>
    <lineage>
        <taxon>Bacteria</taxon>
        <taxon>Pseudomonadati</taxon>
        <taxon>Pseudomonadota</taxon>
        <taxon>Betaproteobacteria</taxon>
        <taxon>Burkholderiales</taxon>
        <taxon>Oxalobacteraceae</taxon>
        <taxon>Herbaspirillum</taxon>
    </lineage>
</organism>
<dbReference type="SUPFAM" id="SSF56014">
    <property type="entry name" value="Nitrite and sulphite reductase 4Fe-4S domain-like"/>
    <property type="match status" value="1"/>
</dbReference>
<sequence length="858" mass="93580">MNIIVIGHGMVGHKFLESLAESGAANIKVTVLCEEPRPAYDRVHLSEFFAGKSADDLSLVAPGFFDAGKSSIDFELRLNAKAQSIDVIGKTVTVNINGMVETLAYDKLVMATGSYPFVPTVAGNQRKDCFVYRTIEDLEAMLECGQRSKTGVVIGGGLLGLECAKALRDMNLETHVVEFAPRLMAVQVDDSGGRILRQKIQDLGVTAHTQKNTLEIVDGKTGTHRMNFEDGTHLDTDMIVFSAGIRPRDELARESGLKVGDRGGIVIDDSCITSDPNIYAIGECALWNGKIFGLVAPGYDMARIAARHVLAHLEEDAAGIPQFKGADMSTKLKLMGVDVASIGDPHGKEAGSRSFQFTDERRQIYKKIVVSESGKHLLGAVMVGDAAEYGTLLQMMLNRIELPESPEFLILPQADGKAKVGLGVDALPDSAQICSCNNVSKGQLCAAVASGVTGIGELKSCTKAGTACGGCVPLVTQVMKAEMKKHGMAVNNHVCEHFPYSRQEIYHLVRVNKIKSFGELLAQHGKGLGCDICKPLAANVLASCWNDFVLKKEHASLQDSNDYFLGNIQKDGTYSVVPRMAGGEVTPDGLIAVGQIAKKYGLYTKITGGQRVDLFGARVEQLPDIWEELINAGFETGHAYGKSLRTVKSCVGSTWCRYGVGDSVGLAIELENRYKGLRSPHKIKFGVSGCTRECAEAQGKDVGIIATDKGWNLYVCGNGGMKPRHAELIASDLDKETMVRYIDRFLMFYVRTADRLQRTSTWRETLEGGLDYLKSVVIDDKLGIAAELENDMQHVVDTYECEWKKAVTDPETRKRFRHFVNSKEADRNVKFVDERGQIRPATVAERKLIEIPVVAEAI</sequence>
<dbReference type="Pfam" id="PF04324">
    <property type="entry name" value="Fer2_BFD"/>
    <property type="match status" value="1"/>
</dbReference>
<dbReference type="InterPro" id="IPR045854">
    <property type="entry name" value="NO2/SO3_Rdtase_4Fe4S_sf"/>
</dbReference>
<evidence type="ECO:0000256" key="4">
    <source>
        <dbReference type="ARBA" id="ARBA00005096"/>
    </source>
</evidence>
<dbReference type="InterPro" id="IPR016156">
    <property type="entry name" value="FAD/NAD-linked_Rdtase_dimer_sf"/>
</dbReference>
<dbReference type="Gene3D" id="3.30.413.10">
    <property type="entry name" value="Sulfite Reductase Hemoprotein, domain 1"/>
    <property type="match status" value="1"/>
</dbReference>
<dbReference type="PIRSF" id="PIRSF037149">
    <property type="entry name" value="NirB"/>
    <property type="match status" value="1"/>
</dbReference>
<dbReference type="InterPro" id="IPR052034">
    <property type="entry name" value="NasD-like"/>
</dbReference>
<dbReference type="Gene3D" id="3.50.50.60">
    <property type="entry name" value="FAD/NAD(P)-binding domain"/>
    <property type="match status" value="2"/>
</dbReference>
<evidence type="ECO:0000313" key="24">
    <source>
        <dbReference type="Proteomes" id="UP001629246"/>
    </source>
</evidence>
<comment type="caution">
    <text evidence="23">The sequence shown here is derived from an EMBL/GenBank/DDBJ whole genome shotgun (WGS) entry which is preliminary data.</text>
</comment>
<dbReference type="InterPro" id="IPR012744">
    <property type="entry name" value="Nitri_red_NirB"/>
</dbReference>
<evidence type="ECO:0000256" key="1">
    <source>
        <dbReference type="ARBA" id="ARBA00001929"/>
    </source>
</evidence>
<reference evidence="23 24" key="1">
    <citation type="journal article" date="2024" name="Chem. Sci.">
        <title>Discovery of megapolipeptins by genome mining of a Burkholderiales bacteria collection.</title>
        <authorList>
            <person name="Paulo B.S."/>
            <person name="Recchia M.J.J."/>
            <person name="Lee S."/>
            <person name="Fergusson C.H."/>
            <person name="Romanowski S.B."/>
            <person name="Hernandez A."/>
            <person name="Krull N."/>
            <person name="Liu D.Y."/>
            <person name="Cavanagh H."/>
            <person name="Bos A."/>
            <person name="Gray C.A."/>
            <person name="Murphy B.T."/>
            <person name="Linington R.G."/>
            <person name="Eustaquio A.S."/>
        </authorList>
    </citation>
    <scope>NUCLEOTIDE SEQUENCE [LARGE SCALE GENOMIC DNA]</scope>
    <source>
        <strain evidence="23 24">RL21-008-BIB-A</strain>
    </source>
</reference>
<dbReference type="PANTHER" id="PTHR43809:SF1">
    <property type="entry name" value="NITRITE REDUCTASE (NADH) LARGE SUBUNIT"/>
    <property type="match status" value="1"/>
</dbReference>
<evidence type="ECO:0000259" key="19">
    <source>
        <dbReference type="Pfam" id="PF03460"/>
    </source>
</evidence>
<dbReference type="PRINTS" id="PR00397">
    <property type="entry name" value="SIROHAEM"/>
</dbReference>
<dbReference type="InterPro" id="IPR041575">
    <property type="entry name" value="Rubredoxin_C"/>
</dbReference>
<keyword evidence="10" id="KW-0479">Metal-binding</keyword>
<evidence type="ECO:0000256" key="14">
    <source>
        <dbReference type="ARBA" id="ARBA00023014"/>
    </source>
</evidence>
<dbReference type="SUPFAM" id="SSF55124">
    <property type="entry name" value="Nitrite/Sulfite reductase N-terminal domain-like"/>
    <property type="match status" value="1"/>
</dbReference>
<feature type="domain" description="Nitrite/sulphite reductase 4Fe-4S" evidence="18">
    <location>
        <begin position="641"/>
        <end position="764"/>
    </location>
</feature>
<evidence type="ECO:0000259" key="22">
    <source>
        <dbReference type="Pfam" id="PF18267"/>
    </source>
</evidence>
<protein>
    <submittedName>
        <fullName evidence="23">Nitrite reductase large subunit NirB</fullName>
    </submittedName>
</protein>
<dbReference type="InterPro" id="IPR017121">
    <property type="entry name" value="Nitrite_Rdtase_lsu"/>
</dbReference>
<evidence type="ECO:0000256" key="10">
    <source>
        <dbReference type="ARBA" id="ARBA00022723"/>
    </source>
</evidence>
<keyword evidence="12" id="KW-0560">Oxidoreductase</keyword>
<feature type="domain" description="FAD/NAD(P)-binding" evidence="21">
    <location>
        <begin position="1"/>
        <end position="289"/>
    </location>
</feature>
<comment type="cofactor">
    <cofactor evidence="1">
        <name>siroheme</name>
        <dbReference type="ChEBI" id="CHEBI:60052"/>
    </cofactor>
</comment>
<evidence type="ECO:0000259" key="21">
    <source>
        <dbReference type="Pfam" id="PF07992"/>
    </source>
</evidence>
<keyword evidence="24" id="KW-1185">Reference proteome</keyword>
<keyword evidence="6" id="KW-0004">4Fe-4S</keyword>
<feature type="domain" description="NADH-rubredoxin oxidoreductase C-terminal" evidence="22">
    <location>
        <begin position="329"/>
        <end position="398"/>
    </location>
</feature>
<dbReference type="PRINTS" id="PR00368">
    <property type="entry name" value="FADPNR"/>
</dbReference>
<dbReference type="RefSeq" id="WP_408158203.1">
    <property type="nucleotide sequence ID" value="NZ_JAQQFM010000005.1"/>
</dbReference>
<evidence type="ECO:0000259" key="20">
    <source>
        <dbReference type="Pfam" id="PF04324"/>
    </source>
</evidence>
<proteinExistence type="inferred from homology"/>
<comment type="pathway">
    <text evidence="4">Nitrogen metabolism; nitrate reduction (assimilation).</text>
</comment>
<keyword evidence="15 17" id="KW-0534">Nitrate assimilation</keyword>
<dbReference type="InterPro" id="IPR006066">
    <property type="entry name" value="NO2/SO3_Rdtase_FeS/sirohaem_BS"/>
</dbReference>
<evidence type="ECO:0000256" key="16">
    <source>
        <dbReference type="ARBA" id="ARBA00034078"/>
    </source>
</evidence>
<dbReference type="InterPro" id="IPR041854">
    <property type="entry name" value="BFD-like_2Fe2S-bd_dom_sf"/>
</dbReference>
<dbReference type="InterPro" id="IPR007419">
    <property type="entry name" value="BFD-like_2Fe2S-bd_dom"/>
</dbReference>
<dbReference type="PANTHER" id="PTHR43809">
    <property type="entry name" value="NITRITE REDUCTASE (NADH) LARGE SUBUNIT"/>
    <property type="match status" value="1"/>
</dbReference>
<dbReference type="Gene3D" id="3.30.390.30">
    <property type="match status" value="1"/>
</dbReference>
<dbReference type="CDD" id="cd19943">
    <property type="entry name" value="NirB_Fer2_BFD-like_1"/>
    <property type="match status" value="1"/>
</dbReference>
<evidence type="ECO:0000259" key="18">
    <source>
        <dbReference type="Pfam" id="PF01077"/>
    </source>
</evidence>
<evidence type="ECO:0000256" key="9">
    <source>
        <dbReference type="ARBA" id="ARBA00022714"/>
    </source>
</evidence>
<accession>A0ABW9AC94</accession>
<comment type="cofactor">
    <cofactor evidence="3 17">
        <name>FAD</name>
        <dbReference type="ChEBI" id="CHEBI:57692"/>
    </cofactor>
</comment>
<dbReference type="PROSITE" id="PS00365">
    <property type="entry name" value="NIR_SIR"/>
    <property type="match status" value="1"/>
</dbReference>
<evidence type="ECO:0000256" key="2">
    <source>
        <dbReference type="ARBA" id="ARBA00001966"/>
    </source>
</evidence>
<dbReference type="NCBIfam" id="TIGR02374">
    <property type="entry name" value="nitri_red_nirB"/>
    <property type="match status" value="1"/>
</dbReference>
<evidence type="ECO:0000256" key="5">
    <source>
        <dbReference type="ARBA" id="ARBA00010429"/>
    </source>
</evidence>
<dbReference type="Pfam" id="PF01077">
    <property type="entry name" value="NIR_SIR"/>
    <property type="match status" value="1"/>
</dbReference>
<evidence type="ECO:0000256" key="6">
    <source>
        <dbReference type="ARBA" id="ARBA00022485"/>
    </source>
</evidence>
<comment type="cofactor">
    <cofactor evidence="2">
        <name>[4Fe-4S] cluster</name>
        <dbReference type="ChEBI" id="CHEBI:49883"/>
    </cofactor>
</comment>